<reference evidence="2 3" key="1">
    <citation type="submission" date="2023-11" db="EMBL/GenBank/DDBJ databases">
        <authorList>
            <person name="Hedman E."/>
            <person name="Englund M."/>
            <person name="Stromberg M."/>
            <person name="Nyberg Akerstrom W."/>
            <person name="Nylinder S."/>
            <person name="Jareborg N."/>
            <person name="Kallberg Y."/>
            <person name="Kronander E."/>
        </authorList>
    </citation>
    <scope>NUCLEOTIDE SEQUENCE [LARGE SCALE GENOMIC DNA]</scope>
</reference>
<evidence type="ECO:0000313" key="2">
    <source>
        <dbReference type="EMBL" id="CAK1596181.1"/>
    </source>
</evidence>
<evidence type="ECO:0000313" key="3">
    <source>
        <dbReference type="Proteomes" id="UP001314205"/>
    </source>
</evidence>
<comment type="caution">
    <text evidence="2">The sequence shown here is derived from an EMBL/GenBank/DDBJ whole genome shotgun (WGS) entry which is preliminary data.</text>
</comment>
<keyword evidence="3" id="KW-1185">Reference proteome</keyword>
<name>A0AAV1LLZ6_9NEOP</name>
<keyword evidence="1" id="KW-1133">Transmembrane helix</keyword>
<feature type="transmembrane region" description="Helical" evidence="1">
    <location>
        <begin position="91"/>
        <end position="112"/>
    </location>
</feature>
<sequence length="203" mass="22546">MENESCTLLDRLKLKHEKQENVKLKDDTDETSDGVRTKLRALMVALFGVSMSVCAVASQPVELELEDDEVAQRLNNVSFARRITKPTIRLVIGYGKLSAIVTAITSLLLLLAVMSKKSWWQRGARWLAAPALLVAALETASDVSDALLVTVLRSTAPPARIVAQTFAACALITVEILVWYFIAKFFQYNPRVQRDIAEKNKEA</sequence>
<dbReference type="AlphaFoldDB" id="A0AAV1LLZ6"/>
<proteinExistence type="predicted"/>
<organism evidence="2 3">
    <name type="scientific">Parnassius mnemosyne</name>
    <name type="common">clouded apollo</name>
    <dbReference type="NCBI Taxonomy" id="213953"/>
    <lineage>
        <taxon>Eukaryota</taxon>
        <taxon>Metazoa</taxon>
        <taxon>Ecdysozoa</taxon>
        <taxon>Arthropoda</taxon>
        <taxon>Hexapoda</taxon>
        <taxon>Insecta</taxon>
        <taxon>Pterygota</taxon>
        <taxon>Neoptera</taxon>
        <taxon>Endopterygota</taxon>
        <taxon>Lepidoptera</taxon>
        <taxon>Glossata</taxon>
        <taxon>Ditrysia</taxon>
        <taxon>Papilionoidea</taxon>
        <taxon>Papilionidae</taxon>
        <taxon>Parnassiinae</taxon>
        <taxon>Parnassini</taxon>
        <taxon>Parnassius</taxon>
        <taxon>Driopa</taxon>
    </lineage>
</organism>
<feature type="transmembrane region" description="Helical" evidence="1">
    <location>
        <begin position="161"/>
        <end position="182"/>
    </location>
</feature>
<keyword evidence="1" id="KW-0472">Membrane</keyword>
<accession>A0AAV1LLZ6</accession>
<evidence type="ECO:0000256" key="1">
    <source>
        <dbReference type="SAM" id="Phobius"/>
    </source>
</evidence>
<dbReference type="Proteomes" id="UP001314205">
    <property type="component" value="Unassembled WGS sequence"/>
</dbReference>
<gene>
    <name evidence="2" type="ORF">PARMNEM_LOCUS15560</name>
</gene>
<dbReference type="EMBL" id="CAVLGL010000093">
    <property type="protein sequence ID" value="CAK1596181.1"/>
    <property type="molecule type" value="Genomic_DNA"/>
</dbReference>
<evidence type="ECO:0008006" key="4">
    <source>
        <dbReference type="Google" id="ProtNLM"/>
    </source>
</evidence>
<keyword evidence="1" id="KW-0812">Transmembrane</keyword>
<protein>
    <recommendedName>
        <fullName evidence="4">Transmembrane protein</fullName>
    </recommendedName>
</protein>